<dbReference type="Proteomes" id="UP000077355">
    <property type="component" value="Unassembled WGS sequence"/>
</dbReference>
<dbReference type="RefSeq" id="WP_068647749.1">
    <property type="nucleotide sequence ID" value="NZ_CP043611.1"/>
</dbReference>
<dbReference type="AlphaFoldDB" id="A0A168Q3P3"/>
<organism evidence="2 3">
    <name type="scientific">Paenibacillus antarcticus</name>
    <dbReference type="NCBI Taxonomy" id="253703"/>
    <lineage>
        <taxon>Bacteria</taxon>
        <taxon>Bacillati</taxon>
        <taxon>Bacillota</taxon>
        <taxon>Bacilli</taxon>
        <taxon>Bacillales</taxon>
        <taxon>Paenibacillaceae</taxon>
        <taxon>Paenibacillus</taxon>
    </lineage>
</organism>
<keyword evidence="2" id="KW-0503">Monooxygenase</keyword>
<dbReference type="PROSITE" id="PS51725">
    <property type="entry name" value="ABM"/>
    <property type="match status" value="1"/>
</dbReference>
<accession>A0A168Q3P3</accession>
<dbReference type="EMBL" id="LVJI01000007">
    <property type="protein sequence ID" value="OAB47356.1"/>
    <property type="molecule type" value="Genomic_DNA"/>
</dbReference>
<keyword evidence="2" id="KW-0560">Oxidoreductase</keyword>
<name>A0A168Q3P3_9BACL</name>
<dbReference type="PANTHER" id="PTHR33336:SF3">
    <property type="entry name" value="ABM DOMAIN-CONTAINING PROTEIN"/>
    <property type="match status" value="1"/>
</dbReference>
<evidence type="ECO:0000259" key="1">
    <source>
        <dbReference type="PROSITE" id="PS51725"/>
    </source>
</evidence>
<gene>
    <name evidence="2" type="ORF">PBAT_06550</name>
</gene>
<dbReference type="SUPFAM" id="SSF54909">
    <property type="entry name" value="Dimeric alpha+beta barrel"/>
    <property type="match status" value="1"/>
</dbReference>
<dbReference type="GO" id="GO:0004497">
    <property type="term" value="F:monooxygenase activity"/>
    <property type="evidence" value="ECO:0007669"/>
    <property type="project" value="UniProtKB-KW"/>
</dbReference>
<dbReference type="Pfam" id="PF03992">
    <property type="entry name" value="ABM"/>
    <property type="match status" value="1"/>
</dbReference>
<evidence type="ECO:0000313" key="2">
    <source>
        <dbReference type="EMBL" id="OAB47356.1"/>
    </source>
</evidence>
<dbReference type="InterPro" id="IPR011008">
    <property type="entry name" value="Dimeric_a/b-barrel"/>
</dbReference>
<dbReference type="OrthoDB" id="287932at2"/>
<dbReference type="PANTHER" id="PTHR33336">
    <property type="entry name" value="QUINOL MONOOXYGENASE YGIN-RELATED"/>
    <property type="match status" value="1"/>
</dbReference>
<dbReference type="InterPro" id="IPR050744">
    <property type="entry name" value="AI-2_Isomerase_LsrG"/>
</dbReference>
<dbReference type="InterPro" id="IPR007138">
    <property type="entry name" value="ABM_dom"/>
</dbReference>
<sequence length="98" mass="11190">MIIIHAHMQVKPDQEQTFLEEVKALLSATRAEEGNISYDLMKNTELAHHYTMVELWNDVEATAIHNSSAHFKDFVQKSQAFMAAPMNVKVFNGETVNR</sequence>
<keyword evidence="3" id="KW-1185">Reference proteome</keyword>
<comment type="caution">
    <text evidence="2">The sequence shown here is derived from an EMBL/GenBank/DDBJ whole genome shotgun (WGS) entry which is preliminary data.</text>
</comment>
<feature type="domain" description="ABM" evidence="1">
    <location>
        <begin position="2"/>
        <end position="91"/>
    </location>
</feature>
<dbReference type="Gene3D" id="3.30.70.100">
    <property type="match status" value="1"/>
</dbReference>
<proteinExistence type="predicted"/>
<protein>
    <submittedName>
        <fullName evidence="2">Monooxygenase</fullName>
    </submittedName>
</protein>
<evidence type="ECO:0000313" key="3">
    <source>
        <dbReference type="Proteomes" id="UP000077355"/>
    </source>
</evidence>
<reference evidence="2 3" key="1">
    <citation type="submission" date="2016-03" db="EMBL/GenBank/DDBJ databases">
        <title>Draft genome sequence of Paenibacillus antarcticus CECT 5836.</title>
        <authorList>
            <person name="Shin S.-K."/>
            <person name="Yi H."/>
        </authorList>
    </citation>
    <scope>NUCLEOTIDE SEQUENCE [LARGE SCALE GENOMIC DNA]</scope>
    <source>
        <strain evidence="2 3">CECT 5836</strain>
    </source>
</reference>